<reference evidence="2" key="1">
    <citation type="submission" date="2018-03" db="EMBL/GenBank/DDBJ databases">
        <authorList>
            <person name="Guldener U."/>
        </authorList>
    </citation>
    <scope>NUCLEOTIDE SEQUENCE</scope>
</reference>
<dbReference type="Proteomes" id="UP001187682">
    <property type="component" value="Unassembled WGS sequence"/>
</dbReference>
<comment type="caution">
    <text evidence="2">The sequence shown here is derived from an EMBL/GenBank/DDBJ whole genome shotgun (WGS) entry which is preliminary data.</text>
</comment>
<gene>
    <name evidence="2" type="ORF">DNG_01135</name>
</gene>
<protein>
    <submittedName>
        <fullName evidence="2">Uncharacterized protein</fullName>
    </submittedName>
</protein>
<accession>A0AAE8MS27</accession>
<dbReference type="EMBL" id="ONZQ02000001">
    <property type="protein sequence ID" value="SPN97623.1"/>
    <property type="molecule type" value="Genomic_DNA"/>
</dbReference>
<keyword evidence="3" id="KW-1185">Reference proteome</keyword>
<proteinExistence type="predicted"/>
<evidence type="ECO:0000256" key="1">
    <source>
        <dbReference type="SAM" id="MobiDB-lite"/>
    </source>
</evidence>
<dbReference type="AlphaFoldDB" id="A0AAE8MS27"/>
<organism evidence="2 3">
    <name type="scientific">Cephalotrichum gorgonifer</name>
    <dbReference type="NCBI Taxonomy" id="2041049"/>
    <lineage>
        <taxon>Eukaryota</taxon>
        <taxon>Fungi</taxon>
        <taxon>Dikarya</taxon>
        <taxon>Ascomycota</taxon>
        <taxon>Pezizomycotina</taxon>
        <taxon>Sordariomycetes</taxon>
        <taxon>Hypocreomycetidae</taxon>
        <taxon>Microascales</taxon>
        <taxon>Microascaceae</taxon>
        <taxon>Cephalotrichum</taxon>
    </lineage>
</organism>
<sequence length="86" mass="9055">MRSQTAATSEEIEAGHTEEHPILDDRFLPKLVGLAPTIETQAAAKPRPSFKANIPEDLANIPATVRAEDRVAAAGGTGSGLPPRDI</sequence>
<evidence type="ECO:0000313" key="2">
    <source>
        <dbReference type="EMBL" id="SPN97623.1"/>
    </source>
</evidence>
<evidence type="ECO:0000313" key="3">
    <source>
        <dbReference type="Proteomes" id="UP001187682"/>
    </source>
</evidence>
<feature type="compositionally biased region" description="Basic and acidic residues" evidence="1">
    <location>
        <begin position="13"/>
        <end position="24"/>
    </location>
</feature>
<feature type="region of interest" description="Disordered" evidence="1">
    <location>
        <begin position="1"/>
        <end position="24"/>
    </location>
</feature>
<name>A0AAE8MS27_9PEZI</name>